<accession>A0ABR1E7E1</accession>
<feature type="region of interest" description="Disordered" evidence="2">
    <location>
        <begin position="365"/>
        <end position="394"/>
    </location>
</feature>
<feature type="region of interest" description="Disordered" evidence="2">
    <location>
        <begin position="1020"/>
        <end position="1099"/>
    </location>
</feature>
<keyword evidence="3" id="KW-0812">Transmembrane</keyword>
<feature type="compositionally biased region" description="Polar residues" evidence="2">
    <location>
        <begin position="369"/>
        <end position="380"/>
    </location>
</feature>
<dbReference type="PROSITE" id="PS50026">
    <property type="entry name" value="EGF_3"/>
    <property type="match status" value="1"/>
</dbReference>
<evidence type="ECO:0000256" key="2">
    <source>
        <dbReference type="SAM" id="MobiDB-lite"/>
    </source>
</evidence>
<feature type="compositionally biased region" description="Polar residues" evidence="2">
    <location>
        <begin position="812"/>
        <end position="826"/>
    </location>
</feature>
<feature type="compositionally biased region" description="Polar residues" evidence="2">
    <location>
        <begin position="879"/>
        <end position="896"/>
    </location>
</feature>
<dbReference type="PANTHER" id="PTHR24044">
    <property type="entry name" value="NOTCH LIGAND FAMILY MEMBER"/>
    <property type="match status" value="1"/>
</dbReference>
<dbReference type="SUPFAM" id="SSF56436">
    <property type="entry name" value="C-type lectin-like"/>
    <property type="match status" value="1"/>
</dbReference>
<feature type="compositionally biased region" description="Polar residues" evidence="2">
    <location>
        <begin position="1340"/>
        <end position="1363"/>
    </location>
</feature>
<feature type="region of interest" description="Disordered" evidence="2">
    <location>
        <begin position="1340"/>
        <end position="1364"/>
    </location>
</feature>
<feature type="compositionally biased region" description="Polar residues" evidence="2">
    <location>
        <begin position="1385"/>
        <end position="1409"/>
    </location>
</feature>
<reference evidence="5 6" key="1">
    <citation type="submission" date="2023-08" db="EMBL/GenBank/DDBJ databases">
        <title>A Necator americanus chromosomal reference genome.</title>
        <authorList>
            <person name="Ilik V."/>
            <person name="Petrzelkova K.J."/>
            <person name="Pardy F."/>
            <person name="Fuh T."/>
            <person name="Niatou-Singa F.S."/>
            <person name="Gouil Q."/>
            <person name="Baker L."/>
            <person name="Ritchie M.E."/>
            <person name="Jex A.R."/>
            <person name="Gazzola D."/>
            <person name="Li H."/>
            <person name="Toshio Fujiwara R."/>
            <person name="Zhan B."/>
            <person name="Aroian R.V."/>
            <person name="Pafco B."/>
            <person name="Schwarz E.M."/>
        </authorList>
    </citation>
    <scope>NUCLEOTIDE SEQUENCE [LARGE SCALE GENOMIC DNA]</scope>
    <source>
        <strain evidence="5 6">Aroian</strain>
        <tissue evidence="5">Whole animal</tissue>
    </source>
</reference>
<proteinExistence type="predicted"/>
<feature type="compositionally biased region" description="Low complexity" evidence="2">
    <location>
        <begin position="760"/>
        <end position="771"/>
    </location>
</feature>
<dbReference type="PANTHER" id="PTHR24044:SF420">
    <property type="entry name" value="DELTA AND NOTCH-LIKE EPIDERMAL GROWTH FACTOR-RELATED RECEPTOR ISOFORM X1"/>
    <property type="match status" value="1"/>
</dbReference>
<evidence type="ECO:0000256" key="1">
    <source>
        <dbReference type="PROSITE-ProRule" id="PRU00076"/>
    </source>
</evidence>
<keyword evidence="6" id="KW-1185">Reference proteome</keyword>
<dbReference type="PROSITE" id="PS01186">
    <property type="entry name" value="EGF_2"/>
    <property type="match status" value="2"/>
</dbReference>
<organism evidence="5 6">
    <name type="scientific">Necator americanus</name>
    <name type="common">Human hookworm</name>
    <dbReference type="NCBI Taxonomy" id="51031"/>
    <lineage>
        <taxon>Eukaryota</taxon>
        <taxon>Metazoa</taxon>
        <taxon>Ecdysozoa</taxon>
        <taxon>Nematoda</taxon>
        <taxon>Chromadorea</taxon>
        <taxon>Rhabditida</taxon>
        <taxon>Rhabditina</taxon>
        <taxon>Rhabditomorpha</taxon>
        <taxon>Strongyloidea</taxon>
        <taxon>Ancylostomatidae</taxon>
        <taxon>Bunostominae</taxon>
        <taxon>Necator</taxon>
    </lineage>
</organism>
<protein>
    <recommendedName>
        <fullName evidence="4">EGF-like domain-containing protein</fullName>
    </recommendedName>
</protein>
<feature type="compositionally biased region" description="Basic and acidic residues" evidence="2">
    <location>
        <begin position="796"/>
        <end position="811"/>
    </location>
</feature>
<feature type="transmembrane region" description="Helical" evidence="3">
    <location>
        <begin position="1883"/>
        <end position="1904"/>
    </location>
</feature>
<feature type="compositionally biased region" description="Polar residues" evidence="2">
    <location>
        <begin position="691"/>
        <end position="701"/>
    </location>
</feature>
<dbReference type="InterPro" id="IPR050906">
    <property type="entry name" value="Notch_signaling"/>
</dbReference>
<feature type="compositionally biased region" description="Polar residues" evidence="2">
    <location>
        <begin position="1196"/>
        <end position="1205"/>
    </location>
</feature>
<feature type="compositionally biased region" description="Polar residues" evidence="2">
    <location>
        <begin position="589"/>
        <end position="617"/>
    </location>
</feature>
<feature type="region of interest" description="Disordered" evidence="2">
    <location>
        <begin position="879"/>
        <end position="956"/>
    </location>
</feature>
<keyword evidence="1" id="KW-1015">Disulfide bond</keyword>
<sequence length="2332" mass="258536">MVCSKLKLLEVYIAIDLLEPYRRNQAKRMLAEFDETCKKIGLQLNLDEKMFMRNGWVSDASFTFKNISECFSYVYLRREINMMNDLTSELGRRKRAAWRTFKCIEDVVERTKNISLRAHLFNITVLPAFTYASKTFAFRRQKKNAIGVIERGIETVLLEVSLFTQVKEGIRNSLIRHRSKIKDAAAYAKESKISYVLNVSATKICIEGDDSSSGSTILEEVKKKCHSLLNNLGNVESGKHFDEIESTFCEEAVKCCMKPTTLSQTQSNTDPHLTSGRKYFSTCILDYNYNPHIKKNTCHINITFRKKCTTNQTSEEQSQNTTAKRNACISVKTKEIQAMVTSSKKKVTEAVPNTFLFIIDAAESKTSGDSEGSSANTTYKTIPPDGNEESEVDGELPENTASVTAVINGTIEHTTSIQRLFSAHSHPVTQATTLSTTVHTDGSSSATAGTATLASDVTTSISSTYSLRIHRTRPGVETYHYYDGYTDSTDTHPSQFQRRTSGVETTYYHDTKTHLPDGTTTLVEDIGRSTSPTYLSQIKTFTEPHNALGVTSAIVPENTDFTSTYSSELQRRSSRVGTSYYYGRKTHFSPSTSTVTEDIGRSTATTHETQIRTSTKPYNAPEETLATVSNSAAANGSSSAPRTEDNDSGYTASEVTSAPATSYTRGRTKALFSSAKTIEEESGSAKVTYAPRTQQRTSPKLASTAPFTATSSTHFLGTQPITSAQPHTTLEITSVTALSHSGRSINVLSGVTTAEKDVDSTSTHSQKTQSSAVENGSFTASNKNTALPSSTSSGRATEEKGISAKFTHDPRTQQGTSSKMTSSTPFTYPERSARTYLDKSTWDVEDLSSATSSMHFLRTQSRISTLPFITPELTSVTVPSYSGGSTSVLPSTTTAGNDDDSTSTHSLKIQSPAGEYGGFTVSNKNTGLLSSSRRKSSEAPVSSTENMKDNWRTPSSTTHTLTTLKVASTLLHTYKELPSKMDLNTHKTVTGESSSSNSYATEFEYPTSFFSIYSKRTTLPHSNPKDAPATHSSSSHTSNRGVATTTISGAVRSTTSSTHTPEIQRTAESPNTKERTLLTTSPLFAETARGTSSKSDFSATPFSFMTSQGTIQSTKSSESSSSASISTTFTSTIPENTKLIHHSSAHDQVHENISDEETTTRVTGVLTTKNTVTPLTTLSLMTSANKKQVDELSLNTSATSSTVETLESVLEPSDASDRFTNGTEHPEFGKTSHSSTAIPVINTALGLTKRNVQLTNGTEHPETKTTSYSLTAVPTLSTIAKFTERNTEFKNETEHPELRTTFHTSATTSTLGTTEKLTKRHFLKLFSPSPPKMMGSMLSITEQQTSQPSSQRHTNSTSTSAPSSKAVFLQFTETTLEDELRTEKSTVGSYTSRITSPQTTPNTIFSSTLPRIDGTSFSEDHSRLKTLPYGSRDKTSFTTTISASTKTSEETTRRALEECEKPCPSGYIEGPAYCYRIIPIKLSRTYRKALGFCQTNDNSDLARQQDFLDPEVIRVAKELSQQMNIPTTRFFINERTYRNRGKLRLVDINGTDGSTLVVNSTVSANEVVLNVAALCRKTKYCASLPCELSDFAKFGKEKELIIPENLTIINIGETIELPCASSESNTVITFTCKDKGNIRPHPSRVNCDVKDTSKDQESIETSWNTKVQTSCEKCHSLGTASCAVVSGGFSCTCNPGWTGYRCISAPDMCKLQKWNCGQNGKCVTIIDQAYCACDEGFGGTHCEISMIHISFNGQNESSFLSPGTASALALTAGETFTIIAKAVLLIHVPRTEPDPQASYQEIRSTFLMCAGYLFLFLHHPGLLLLDMYRCTLAWYGTTTFYSLALTTYALEAVNAYEVIVVKQRNVWGLDIDEKKSWYYGLTFRLLFSFAAVGGAVIAVGASAFNQLTTQWTCVGIYSQNSINLWLPLVLLNLILALAASAYSYKASFIQWYLPQYEEKMEKNTEKLDLAARSNVEKCKRDIYFTFIGPWLLCGVWILQTASSYRTMDTSLNLLTMIIPLLHTVCNILQSVLTTPTTYSRALQLAMRTMPKSISPACDPVTMWTRGEVLQRSKIRKYGGKVEILQNNAIYPWTPAFEHYVPKCKRGRIKKCWMRTYAKMRVEEESRTKSELIWGVFVKELCDHGVYEYSKPVLDQLRYLFKCWVVQTYRSDPKSDTVKPRRTRAGEELEYLLSNYYEVLNSLNILKLTLSSRIQRSDYYNSIENYLRTCDTYDPFLMCMITSMDRNGNTEQIPLLRTPLKLLSIQVLDDMKLASEEENTMSHRNVRRNGEPNTPTWMLTRGEKTAEELREFSNRVWEMAKQNWDYLQRSKAL</sequence>
<dbReference type="Proteomes" id="UP001303046">
    <property type="component" value="Unassembled WGS sequence"/>
</dbReference>
<dbReference type="SMART" id="SM00181">
    <property type="entry name" value="EGF"/>
    <property type="match status" value="2"/>
</dbReference>
<feature type="region of interest" description="Disordered" evidence="2">
    <location>
        <begin position="756"/>
        <end position="827"/>
    </location>
</feature>
<feature type="region of interest" description="Disordered" evidence="2">
    <location>
        <begin position="1379"/>
        <end position="1410"/>
    </location>
</feature>
<evidence type="ECO:0000313" key="6">
    <source>
        <dbReference type="Proteomes" id="UP001303046"/>
    </source>
</evidence>
<dbReference type="Gene3D" id="2.10.25.10">
    <property type="entry name" value="Laminin"/>
    <property type="match status" value="1"/>
</dbReference>
<dbReference type="PROSITE" id="PS00022">
    <property type="entry name" value="EGF_1"/>
    <property type="match status" value="2"/>
</dbReference>
<dbReference type="InterPro" id="IPR000742">
    <property type="entry name" value="EGF"/>
</dbReference>
<feature type="region of interest" description="Disordered" evidence="2">
    <location>
        <begin position="2277"/>
        <end position="2297"/>
    </location>
</feature>
<feature type="compositionally biased region" description="Polar residues" evidence="2">
    <location>
        <begin position="1039"/>
        <end position="1070"/>
    </location>
</feature>
<feature type="region of interest" description="Disordered" evidence="2">
    <location>
        <begin position="589"/>
        <end position="665"/>
    </location>
</feature>
<feature type="compositionally biased region" description="Polar residues" evidence="2">
    <location>
        <begin position="648"/>
        <end position="665"/>
    </location>
</feature>
<keyword evidence="3" id="KW-0472">Membrane</keyword>
<evidence type="ECO:0000256" key="3">
    <source>
        <dbReference type="SAM" id="Phobius"/>
    </source>
</evidence>
<name>A0ABR1E7E1_NECAM</name>
<dbReference type="EMBL" id="JAVFWL010000005">
    <property type="protein sequence ID" value="KAK6758571.1"/>
    <property type="molecule type" value="Genomic_DNA"/>
</dbReference>
<evidence type="ECO:0000259" key="4">
    <source>
        <dbReference type="PROSITE" id="PS50026"/>
    </source>
</evidence>
<feature type="transmembrane region" description="Helical" evidence="3">
    <location>
        <begin position="1924"/>
        <end position="1944"/>
    </location>
</feature>
<feature type="region of interest" description="Disordered" evidence="2">
    <location>
        <begin position="681"/>
        <end position="703"/>
    </location>
</feature>
<feature type="domain" description="EGF-like" evidence="4">
    <location>
        <begin position="1705"/>
        <end position="1743"/>
    </location>
</feature>
<feature type="compositionally biased region" description="Low complexity" evidence="2">
    <location>
        <begin position="629"/>
        <end position="640"/>
    </location>
</feature>
<keyword evidence="3" id="KW-1133">Transmembrane helix</keyword>
<feature type="region of interest" description="Disordered" evidence="2">
    <location>
        <begin position="1196"/>
        <end position="1236"/>
    </location>
</feature>
<dbReference type="SUPFAM" id="SSF57196">
    <property type="entry name" value="EGF/Laminin"/>
    <property type="match status" value="1"/>
</dbReference>
<comment type="caution">
    <text evidence="5">The sequence shown here is derived from an EMBL/GenBank/DDBJ whole genome shotgun (WGS) entry which is preliminary data.</text>
</comment>
<feature type="compositionally biased region" description="Polar residues" evidence="2">
    <location>
        <begin position="1089"/>
        <end position="1099"/>
    </location>
</feature>
<evidence type="ECO:0000313" key="5">
    <source>
        <dbReference type="EMBL" id="KAK6758571.1"/>
    </source>
</evidence>
<dbReference type="InterPro" id="IPR016187">
    <property type="entry name" value="CTDL_fold"/>
</dbReference>
<feature type="compositionally biased region" description="Polar residues" evidence="2">
    <location>
        <begin position="772"/>
        <end position="795"/>
    </location>
</feature>
<keyword evidence="1" id="KW-0245">EGF-like domain</keyword>
<feature type="compositionally biased region" description="Polar residues" evidence="2">
    <location>
        <begin position="920"/>
        <end position="931"/>
    </location>
</feature>
<gene>
    <name evidence="5" type="primary">Necator_chrV.g20831</name>
    <name evidence="5" type="ORF">RB195_016038</name>
</gene>
<dbReference type="CDD" id="cd00054">
    <property type="entry name" value="EGF_CA"/>
    <property type="match status" value="1"/>
</dbReference>
<feature type="transmembrane region" description="Helical" evidence="3">
    <location>
        <begin position="1982"/>
        <end position="1999"/>
    </location>
</feature>
<dbReference type="CDD" id="cd00053">
    <property type="entry name" value="EGF"/>
    <property type="match status" value="1"/>
</dbReference>
<comment type="caution">
    <text evidence="1">Lacks conserved residue(s) required for the propagation of feature annotation.</text>
</comment>
<feature type="disulfide bond" evidence="1">
    <location>
        <begin position="1733"/>
        <end position="1742"/>
    </location>
</feature>